<proteinExistence type="predicted"/>
<dbReference type="SUPFAM" id="SSF52172">
    <property type="entry name" value="CheY-like"/>
    <property type="match status" value="1"/>
</dbReference>
<evidence type="ECO:0000256" key="6">
    <source>
        <dbReference type="PROSITE-ProRule" id="PRU00169"/>
    </source>
</evidence>
<evidence type="ECO:0000256" key="2">
    <source>
        <dbReference type="ARBA" id="ARBA00022840"/>
    </source>
</evidence>
<name>A0ABM7WY71_9BACT</name>
<dbReference type="Pfam" id="PF00072">
    <property type="entry name" value="Response_reg"/>
    <property type="match status" value="1"/>
</dbReference>
<evidence type="ECO:0000256" key="1">
    <source>
        <dbReference type="ARBA" id="ARBA00022741"/>
    </source>
</evidence>
<dbReference type="SMART" id="SM00448">
    <property type="entry name" value="REC"/>
    <property type="match status" value="1"/>
</dbReference>
<dbReference type="SUPFAM" id="SSF52540">
    <property type="entry name" value="P-loop containing nucleoside triphosphate hydrolases"/>
    <property type="match status" value="1"/>
</dbReference>
<gene>
    <name evidence="9" type="ORF">AMOR_34820</name>
</gene>
<dbReference type="Gene3D" id="3.40.50.300">
    <property type="entry name" value="P-loop containing nucleotide triphosphate hydrolases"/>
    <property type="match status" value="1"/>
</dbReference>
<feature type="modified residue" description="4-aspartylphosphate" evidence="6">
    <location>
        <position position="54"/>
    </location>
</feature>
<evidence type="ECO:0000259" key="8">
    <source>
        <dbReference type="PROSITE" id="PS50110"/>
    </source>
</evidence>
<keyword evidence="2" id="KW-0067">ATP-binding</keyword>
<dbReference type="PANTHER" id="PTHR32071">
    <property type="entry name" value="TRANSCRIPTIONAL REGULATORY PROTEIN"/>
    <property type="match status" value="1"/>
</dbReference>
<dbReference type="PANTHER" id="PTHR32071:SF117">
    <property type="entry name" value="PTS-DEPENDENT DIHYDROXYACETONE KINASE OPERON REGULATORY PROTEIN-RELATED"/>
    <property type="match status" value="1"/>
</dbReference>
<evidence type="ECO:0000313" key="9">
    <source>
        <dbReference type="EMBL" id="BDG04486.1"/>
    </source>
</evidence>
<dbReference type="InterPro" id="IPR002078">
    <property type="entry name" value="Sigma_54_int"/>
</dbReference>
<sequence length="467" mass="50463">MKRERILVIDGNPLDGAALRAALCERGFDAVEAVSAESALALVPSFGPGAVLADATLPDCSGPMLLARLKELGSDAAVVVSTPPAEIDAAVAALRAGAESFLVRPLDPAQAYVVLEKALEKRRLRRDRAKLREQARARVALVGSAAELQQVMEVVRRVAPTKATVLVIGEAGTGKEHVAQALHESSPRRDRPFVRVNCAALSEVLLDSELFGHERGAFADADERHEGRLEQADGGTLYLDEVGRLPLALQVKLLRVLQQGELERLGGAETIKVDVRVVAGAQRDLAEEVRAGRFRDDLYYRLNVVSIPLPPLRERKGDIPALVNHFIETFGREQGKELVGVTPGALSALFAYDWPGNVRELANVVERAVAAAHGKEIAGEDLSPVLYGGRPEESGASALIPGATLFEIEREAILRTLEQCNGSTARAAEILGVSVRKIQYRLKEYRSGVSGRRRASIDEAFRELQAK</sequence>
<keyword evidence="3" id="KW-0805">Transcription regulation</keyword>
<dbReference type="Pfam" id="PF02954">
    <property type="entry name" value="HTH_8"/>
    <property type="match status" value="1"/>
</dbReference>
<dbReference type="RefSeq" id="WP_248352871.1">
    <property type="nucleotide sequence ID" value="NZ_AP025591.1"/>
</dbReference>
<evidence type="ECO:0000256" key="3">
    <source>
        <dbReference type="ARBA" id="ARBA00023015"/>
    </source>
</evidence>
<dbReference type="SMART" id="SM00382">
    <property type="entry name" value="AAA"/>
    <property type="match status" value="1"/>
</dbReference>
<organism evidence="9 10">
    <name type="scientific">Anaeromyxobacter oryzae</name>
    <dbReference type="NCBI Taxonomy" id="2918170"/>
    <lineage>
        <taxon>Bacteria</taxon>
        <taxon>Pseudomonadati</taxon>
        <taxon>Myxococcota</taxon>
        <taxon>Myxococcia</taxon>
        <taxon>Myxococcales</taxon>
        <taxon>Cystobacterineae</taxon>
        <taxon>Anaeromyxobacteraceae</taxon>
        <taxon>Anaeromyxobacter</taxon>
    </lineage>
</organism>
<dbReference type="InterPro" id="IPR002197">
    <property type="entry name" value="HTH_Fis"/>
</dbReference>
<dbReference type="Gene3D" id="1.10.8.60">
    <property type="match status" value="1"/>
</dbReference>
<dbReference type="InterPro" id="IPR058031">
    <property type="entry name" value="AAA_lid_NorR"/>
</dbReference>
<dbReference type="PRINTS" id="PR01590">
    <property type="entry name" value="HTHFIS"/>
</dbReference>
<evidence type="ECO:0000256" key="4">
    <source>
        <dbReference type="ARBA" id="ARBA00023125"/>
    </source>
</evidence>
<dbReference type="InterPro" id="IPR009057">
    <property type="entry name" value="Homeodomain-like_sf"/>
</dbReference>
<dbReference type="Pfam" id="PF00158">
    <property type="entry name" value="Sigma54_activat"/>
    <property type="match status" value="1"/>
</dbReference>
<dbReference type="Pfam" id="PF25601">
    <property type="entry name" value="AAA_lid_14"/>
    <property type="match status" value="1"/>
</dbReference>
<keyword evidence="4" id="KW-0238">DNA-binding</keyword>
<keyword evidence="10" id="KW-1185">Reference proteome</keyword>
<dbReference type="PROSITE" id="PS50110">
    <property type="entry name" value="RESPONSE_REGULATORY"/>
    <property type="match status" value="1"/>
</dbReference>
<dbReference type="CDD" id="cd00009">
    <property type="entry name" value="AAA"/>
    <property type="match status" value="1"/>
</dbReference>
<dbReference type="InterPro" id="IPR003593">
    <property type="entry name" value="AAA+_ATPase"/>
</dbReference>
<dbReference type="InterPro" id="IPR011006">
    <property type="entry name" value="CheY-like_superfamily"/>
</dbReference>
<dbReference type="EMBL" id="AP025591">
    <property type="protein sequence ID" value="BDG04486.1"/>
    <property type="molecule type" value="Genomic_DNA"/>
</dbReference>
<dbReference type="PROSITE" id="PS50045">
    <property type="entry name" value="SIGMA54_INTERACT_4"/>
    <property type="match status" value="1"/>
</dbReference>
<dbReference type="Gene3D" id="3.40.50.2300">
    <property type="match status" value="1"/>
</dbReference>
<dbReference type="SUPFAM" id="SSF46689">
    <property type="entry name" value="Homeodomain-like"/>
    <property type="match status" value="1"/>
</dbReference>
<dbReference type="Gene3D" id="1.10.10.60">
    <property type="entry name" value="Homeodomain-like"/>
    <property type="match status" value="1"/>
</dbReference>
<feature type="domain" description="Sigma-54 factor interaction" evidence="7">
    <location>
        <begin position="141"/>
        <end position="370"/>
    </location>
</feature>
<keyword evidence="5" id="KW-0804">Transcription</keyword>
<feature type="domain" description="Response regulatory" evidence="8">
    <location>
        <begin position="5"/>
        <end position="119"/>
    </location>
</feature>
<dbReference type="PROSITE" id="PS00676">
    <property type="entry name" value="SIGMA54_INTERACT_2"/>
    <property type="match status" value="1"/>
</dbReference>
<dbReference type="PROSITE" id="PS00688">
    <property type="entry name" value="SIGMA54_INTERACT_3"/>
    <property type="match status" value="1"/>
</dbReference>
<dbReference type="InterPro" id="IPR025944">
    <property type="entry name" value="Sigma_54_int_dom_CS"/>
</dbReference>
<dbReference type="Proteomes" id="UP001162891">
    <property type="component" value="Chromosome"/>
</dbReference>
<dbReference type="InterPro" id="IPR025943">
    <property type="entry name" value="Sigma_54_int_dom_ATP-bd_2"/>
</dbReference>
<evidence type="ECO:0000256" key="5">
    <source>
        <dbReference type="ARBA" id="ARBA00023163"/>
    </source>
</evidence>
<evidence type="ECO:0000313" key="10">
    <source>
        <dbReference type="Proteomes" id="UP001162891"/>
    </source>
</evidence>
<dbReference type="InterPro" id="IPR027417">
    <property type="entry name" value="P-loop_NTPase"/>
</dbReference>
<evidence type="ECO:0000259" key="7">
    <source>
        <dbReference type="PROSITE" id="PS50045"/>
    </source>
</evidence>
<keyword evidence="1" id="KW-0547">Nucleotide-binding</keyword>
<dbReference type="InterPro" id="IPR001789">
    <property type="entry name" value="Sig_transdc_resp-reg_receiver"/>
</dbReference>
<reference evidence="10" key="1">
    <citation type="journal article" date="2022" name="Int. J. Syst. Evol. Microbiol.">
        <title>Anaeromyxobacter oryzae sp. nov., Anaeromyxobacter diazotrophicus sp. nov. and Anaeromyxobacter paludicola sp. nov., isolated from paddy soils.</title>
        <authorList>
            <person name="Itoh H."/>
            <person name="Xu Z."/>
            <person name="Mise K."/>
            <person name="Masuda Y."/>
            <person name="Ushijima N."/>
            <person name="Hayakawa C."/>
            <person name="Shiratori Y."/>
            <person name="Senoo K."/>
        </authorList>
    </citation>
    <scope>NUCLEOTIDE SEQUENCE [LARGE SCALE GENOMIC DNA]</scope>
    <source>
        <strain evidence="10">Red232</strain>
    </source>
</reference>
<keyword evidence="6" id="KW-0597">Phosphoprotein</keyword>
<protein>
    <submittedName>
        <fullName evidence="9">Acetoacetate metabolism regulatory protein AtoC</fullName>
    </submittedName>
</protein>
<accession>A0ABM7WY71</accession>